<protein>
    <recommendedName>
        <fullName evidence="2">Htaa domain-containing protein</fullName>
    </recommendedName>
</protein>
<dbReference type="EMBL" id="BJNQ01000009">
    <property type="protein sequence ID" value="GEC75414.1"/>
    <property type="molecule type" value="Genomic_DNA"/>
</dbReference>
<evidence type="ECO:0000256" key="1">
    <source>
        <dbReference type="SAM" id="Phobius"/>
    </source>
</evidence>
<feature type="transmembrane region" description="Helical" evidence="1">
    <location>
        <begin position="157"/>
        <end position="179"/>
    </location>
</feature>
<keyword evidence="1" id="KW-0472">Membrane</keyword>
<comment type="caution">
    <text evidence="3">The sequence shown here is derived from an EMBL/GenBank/DDBJ whole genome shotgun (WGS) entry which is preliminary data.</text>
</comment>
<dbReference type="InterPro" id="IPR007331">
    <property type="entry name" value="Htaa"/>
</dbReference>
<evidence type="ECO:0000259" key="2">
    <source>
        <dbReference type="Pfam" id="PF04213"/>
    </source>
</evidence>
<gene>
    <name evidence="3" type="ORF">MLI01_15590</name>
</gene>
<evidence type="ECO:0000313" key="4">
    <source>
        <dbReference type="Proteomes" id="UP000317410"/>
    </source>
</evidence>
<dbReference type="Pfam" id="PF04213">
    <property type="entry name" value="HtaA"/>
    <property type="match status" value="1"/>
</dbReference>
<reference evidence="3 4" key="1">
    <citation type="submission" date="2019-06" db="EMBL/GenBank/DDBJ databases">
        <title>Whole genome shotgun sequence of Microbacterium liquefaciens NBRC 15037.</title>
        <authorList>
            <person name="Hosoyama A."/>
            <person name="Uohara A."/>
            <person name="Ohji S."/>
            <person name="Ichikawa N."/>
        </authorList>
    </citation>
    <scope>NUCLEOTIDE SEQUENCE [LARGE SCALE GENOMIC DNA]</scope>
    <source>
        <strain evidence="3 4">NBRC 15037</strain>
    </source>
</reference>
<keyword evidence="1" id="KW-0812">Transmembrane</keyword>
<dbReference type="Proteomes" id="UP000317410">
    <property type="component" value="Unassembled WGS sequence"/>
</dbReference>
<accession>A0A4Y4B8Q7</accession>
<sequence>MWENGVGSFDDKTLAGLVSCGGSITFTGHDGALNTTLANAGVELAGEKGYLVFDVTGTTQGGESIDQKGVRLAEFPLGDAAVVDGVLTLDAIPTTLTEAGASAFGTYAAGEELDPVTAVIPVGADCGVAEEKPDSDSAATAVVTTANEPADAEGAPVWPWIVGGLVVILLAATGGVLIVRRNREAETADTATEL</sequence>
<name>A0A4Y4B8Q7_MICMQ</name>
<feature type="domain" description="Htaa" evidence="2">
    <location>
        <begin position="2"/>
        <end position="117"/>
    </location>
</feature>
<proteinExistence type="predicted"/>
<keyword evidence="1" id="KW-1133">Transmembrane helix</keyword>
<dbReference type="AlphaFoldDB" id="A0A4Y4B8Q7"/>
<organism evidence="3 4">
    <name type="scientific">Microbacterium maritypicum</name>
    <name type="common">Microbacterium liquefaciens</name>
    <dbReference type="NCBI Taxonomy" id="33918"/>
    <lineage>
        <taxon>Bacteria</taxon>
        <taxon>Bacillati</taxon>
        <taxon>Actinomycetota</taxon>
        <taxon>Actinomycetes</taxon>
        <taxon>Micrococcales</taxon>
        <taxon>Microbacteriaceae</taxon>
        <taxon>Microbacterium</taxon>
    </lineage>
</organism>
<evidence type="ECO:0000313" key="3">
    <source>
        <dbReference type="EMBL" id="GEC75414.1"/>
    </source>
</evidence>